<protein>
    <recommendedName>
        <fullName evidence="1">Microcystinase C</fullName>
        <shortName evidence="1">MlrC</shortName>
    </recommendedName>
</protein>
<sequence length="498" mass="52046">MRVFVAGFQHETNTFAPTKAGWPAFLAGDAFPEFTRGAAMLERLAPTSLPMAGFIADARERGWTLVPSIWAGASPSAQVTREAFEHIAAMLLEDAGRGGFDAIYLDLHGAAVAEHVDDCEGELLERLRALVGPAMPLVASLDLHANIGARLLHHADALTVFRTYPHVDMAETGARAAGLLAERVSGGAFVTRSRRLPFLLPINAQCTLVDPAAGVMADLATLEAQSGVHLGLAFGFPAADVPECGPVVFGHGRDAEAVEANVMALAENLIDAREDFAVSLPDAAEAVAQALRAARHAERPLVIADTQDNPGAGADANTTGLLRALLDAGAGRRFPGAVALGLMHDPEAARAAHAAGVGTTLALTLGRSVRCADGRDSEPPLQTRATVTALHDGEVALHGPMSAGNTVHLGPCACLDVDGVRVLVTSGKGQLIDEALCRFLGVDARALKLLVVKSSVHFRAAFTPIASRIVVARAPGPMPADPAELPWTRLPQDIARRP</sequence>
<dbReference type="InterPro" id="IPR010799">
    <property type="entry name" value="MlrC_C"/>
</dbReference>
<name>A0A4R2M6N3_RUBGE</name>
<dbReference type="Pfam" id="PF07171">
    <property type="entry name" value="MlrC_C"/>
    <property type="match status" value="1"/>
</dbReference>
<dbReference type="InterPro" id="IPR015995">
    <property type="entry name" value="MlrC_N"/>
</dbReference>
<organism evidence="4 5">
    <name type="scientific">Rubrivivax gelatinosus</name>
    <name type="common">Rhodocyclus gelatinosus</name>
    <name type="synonym">Rhodopseudomonas gelatinosa</name>
    <dbReference type="NCBI Taxonomy" id="28068"/>
    <lineage>
        <taxon>Bacteria</taxon>
        <taxon>Pseudomonadati</taxon>
        <taxon>Pseudomonadota</taxon>
        <taxon>Betaproteobacteria</taxon>
        <taxon>Burkholderiales</taxon>
        <taxon>Sphaerotilaceae</taxon>
        <taxon>Rubrivivax</taxon>
    </lineage>
</organism>
<dbReference type="Proteomes" id="UP000295106">
    <property type="component" value="Unassembled WGS sequence"/>
</dbReference>
<dbReference type="EMBL" id="SLXD01000007">
    <property type="protein sequence ID" value="TCP02252.1"/>
    <property type="molecule type" value="Genomic_DNA"/>
</dbReference>
<proteinExistence type="inferred from homology"/>
<comment type="similarity">
    <text evidence="1">Belongs to the peptidase M81 family.</text>
</comment>
<keyword evidence="1" id="KW-0378">Hydrolase</keyword>
<keyword evidence="1" id="KW-0482">Metalloprotease</keyword>
<reference evidence="4 5" key="1">
    <citation type="submission" date="2019-03" db="EMBL/GenBank/DDBJ databases">
        <title>Genomic Encyclopedia of Type Strains, Phase IV (KMG-IV): sequencing the most valuable type-strain genomes for metagenomic binning, comparative biology and taxonomic classification.</title>
        <authorList>
            <person name="Goeker M."/>
        </authorList>
    </citation>
    <scope>NUCLEOTIDE SEQUENCE [LARGE SCALE GENOMIC DNA]</scope>
    <source>
        <strain evidence="4 5">DSM 1709</strain>
    </source>
</reference>
<evidence type="ECO:0000256" key="1">
    <source>
        <dbReference type="PIRNR" id="PIRNR012702"/>
    </source>
</evidence>
<gene>
    <name evidence="4" type="ORF">EV684_107258</name>
</gene>
<keyword evidence="1" id="KW-0645">Protease</keyword>
<dbReference type="AlphaFoldDB" id="A0A4R2M6N3"/>
<dbReference type="GO" id="GO:0046872">
    <property type="term" value="F:metal ion binding"/>
    <property type="evidence" value="ECO:0007669"/>
    <property type="project" value="UniProtKB-KW"/>
</dbReference>
<dbReference type="GO" id="GO:0008237">
    <property type="term" value="F:metallopeptidase activity"/>
    <property type="evidence" value="ECO:0007669"/>
    <property type="project" value="UniProtKB-KW"/>
</dbReference>
<dbReference type="PIRSF" id="PIRSF012702">
    <property type="entry name" value="UCP012702"/>
    <property type="match status" value="1"/>
</dbReference>
<dbReference type="Pfam" id="PF07364">
    <property type="entry name" value="DUF1485"/>
    <property type="match status" value="1"/>
</dbReference>
<dbReference type="InterPro" id="IPR009197">
    <property type="entry name" value="MlrC"/>
</dbReference>
<keyword evidence="1" id="KW-0479">Metal-binding</keyword>
<comment type="caution">
    <text evidence="4">The sequence shown here is derived from an EMBL/GenBank/DDBJ whole genome shotgun (WGS) entry which is preliminary data.</text>
</comment>
<evidence type="ECO:0000259" key="3">
    <source>
        <dbReference type="Pfam" id="PF07364"/>
    </source>
</evidence>
<feature type="domain" description="Microcystin LR degradation protein MlrC N-terminal" evidence="3">
    <location>
        <begin position="2"/>
        <end position="291"/>
    </location>
</feature>
<dbReference type="GO" id="GO:0006508">
    <property type="term" value="P:proteolysis"/>
    <property type="evidence" value="ECO:0007669"/>
    <property type="project" value="UniProtKB-KW"/>
</dbReference>
<comment type="function">
    <text evidence="1">Involved in peptidolytic degradation of cyclic heptapeptide hepatotoxin microcystin (MC).</text>
</comment>
<feature type="domain" description="Microcystin LR degradation protein MlrC C-terminal" evidence="2">
    <location>
        <begin position="303"/>
        <end position="489"/>
    </location>
</feature>
<accession>A0A4R2M6N3</accession>
<evidence type="ECO:0000313" key="5">
    <source>
        <dbReference type="Proteomes" id="UP000295106"/>
    </source>
</evidence>
<comment type="cofactor">
    <cofactor evidence="1">
        <name>Zn(2+)</name>
        <dbReference type="ChEBI" id="CHEBI:29105"/>
    </cofactor>
    <text evidence="1">Binds 1 zinc ion per subunit.</text>
</comment>
<dbReference type="GeneID" id="99686133"/>
<evidence type="ECO:0000259" key="2">
    <source>
        <dbReference type="Pfam" id="PF07171"/>
    </source>
</evidence>
<evidence type="ECO:0000313" key="4">
    <source>
        <dbReference type="EMBL" id="TCP02252.1"/>
    </source>
</evidence>
<dbReference type="RefSeq" id="WP_132647703.1">
    <property type="nucleotide sequence ID" value="NZ_CP181386.1"/>
</dbReference>
<dbReference type="OrthoDB" id="5288421at2"/>